<feature type="region of interest" description="Disordered" evidence="1">
    <location>
        <begin position="1"/>
        <end position="23"/>
    </location>
</feature>
<dbReference type="GO" id="GO:0006893">
    <property type="term" value="P:Golgi to plasma membrane transport"/>
    <property type="evidence" value="ECO:0007669"/>
    <property type="project" value="TreeGrafter"/>
</dbReference>
<name>A0A9P3FLJ9_9PEZI</name>
<dbReference type="RefSeq" id="XP_044663659.1">
    <property type="nucleotide sequence ID" value="XM_044807724.1"/>
</dbReference>
<dbReference type="AlphaFoldDB" id="A0A9P3FLJ9"/>
<dbReference type="GeneID" id="68297782"/>
<evidence type="ECO:0000313" key="3">
    <source>
        <dbReference type="EMBL" id="GIZ49172.1"/>
    </source>
</evidence>
<feature type="domain" description="F-box" evidence="2">
    <location>
        <begin position="51"/>
        <end position="97"/>
    </location>
</feature>
<gene>
    <name evidence="3" type="ORF">CKM354_001220700</name>
</gene>
<organism evidence="3 4">
    <name type="scientific">Cercospora kikuchii</name>
    <dbReference type="NCBI Taxonomy" id="84275"/>
    <lineage>
        <taxon>Eukaryota</taxon>
        <taxon>Fungi</taxon>
        <taxon>Dikarya</taxon>
        <taxon>Ascomycota</taxon>
        <taxon>Pezizomycotina</taxon>
        <taxon>Dothideomycetes</taxon>
        <taxon>Dothideomycetidae</taxon>
        <taxon>Mycosphaerellales</taxon>
        <taxon>Mycosphaerellaceae</taxon>
        <taxon>Cercospora</taxon>
    </lineage>
</organism>
<comment type="caution">
    <text evidence="3">The sequence shown here is derived from an EMBL/GenBank/DDBJ whole genome shotgun (WGS) entry which is preliminary data.</text>
</comment>
<dbReference type="OrthoDB" id="5554140at2759"/>
<dbReference type="PANTHER" id="PTHR12100">
    <property type="entry name" value="SEC10"/>
    <property type="match status" value="1"/>
</dbReference>
<dbReference type="InterPro" id="IPR009976">
    <property type="entry name" value="Sec10-like"/>
</dbReference>
<dbReference type="GO" id="GO:0006887">
    <property type="term" value="P:exocytosis"/>
    <property type="evidence" value="ECO:0007669"/>
    <property type="project" value="TreeGrafter"/>
</dbReference>
<accession>A0A9P3FLJ9</accession>
<protein>
    <recommendedName>
        <fullName evidence="2">F-box domain-containing protein</fullName>
    </recommendedName>
</protein>
<evidence type="ECO:0000313" key="4">
    <source>
        <dbReference type="Proteomes" id="UP000825890"/>
    </source>
</evidence>
<feature type="region of interest" description="Disordered" evidence="1">
    <location>
        <begin position="118"/>
        <end position="180"/>
    </location>
</feature>
<keyword evidence="4" id="KW-1185">Reference proteome</keyword>
<dbReference type="EMBL" id="BOLY01000009">
    <property type="protein sequence ID" value="GIZ49172.1"/>
    <property type="molecule type" value="Genomic_DNA"/>
</dbReference>
<proteinExistence type="predicted"/>
<dbReference type="Pfam" id="PF12937">
    <property type="entry name" value="F-box-like"/>
    <property type="match status" value="1"/>
</dbReference>
<dbReference type="InterPro" id="IPR048627">
    <property type="entry name" value="Sec10_HB"/>
</dbReference>
<dbReference type="InterPro" id="IPR001810">
    <property type="entry name" value="F-box_dom"/>
</dbReference>
<reference evidence="3 4" key="1">
    <citation type="submission" date="2021-01" db="EMBL/GenBank/DDBJ databases">
        <title>Cercospora kikuchii MAFF 305040 whole genome shotgun sequence.</title>
        <authorList>
            <person name="Kashiwa T."/>
            <person name="Suzuki T."/>
        </authorList>
    </citation>
    <scope>NUCLEOTIDE SEQUENCE [LARGE SCALE GENOMIC DNA]</scope>
    <source>
        <strain evidence="3 4">MAFF 305040</strain>
    </source>
</reference>
<dbReference type="Gene3D" id="1.20.1280.50">
    <property type="match status" value="1"/>
</dbReference>
<dbReference type="PROSITE" id="PS50181">
    <property type="entry name" value="FBOX"/>
    <property type="match status" value="1"/>
</dbReference>
<dbReference type="InterPro" id="IPR036047">
    <property type="entry name" value="F-box-like_dom_sf"/>
</dbReference>
<dbReference type="SMART" id="SM00256">
    <property type="entry name" value="FBOX"/>
    <property type="match status" value="1"/>
</dbReference>
<feature type="compositionally biased region" description="Polar residues" evidence="1">
    <location>
        <begin position="1"/>
        <end position="11"/>
    </location>
</feature>
<dbReference type="Pfam" id="PF07393">
    <property type="entry name" value="Sec10_HB"/>
    <property type="match status" value="1"/>
</dbReference>
<evidence type="ECO:0000259" key="2">
    <source>
        <dbReference type="PROSITE" id="PS50181"/>
    </source>
</evidence>
<evidence type="ECO:0000256" key="1">
    <source>
        <dbReference type="SAM" id="MobiDB-lite"/>
    </source>
</evidence>
<dbReference type="Proteomes" id="UP000825890">
    <property type="component" value="Unassembled WGS sequence"/>
</dbReference>
<sequence>MSGRSTPTTTASKRHSRNPSTFDALKKVQIDGTHGRSSGHVLNSLRSTQLVESKPLLPAELIATILDYLPVQDLCRFARVSRRLREMVYDDTRWISKLHAMGAWNELEARQRAEEAMKRQTEAQTARASAETRRTGSINGTTGDGRRTTMFDAGVEEQRYRKSIEPPPKSSPKKRGTLADGFDELTLNGSAAAAPSQTIQQADPQAALRIFERVRSIRGHARHEFGKVYGALGTLYLDLAHSKGHSDANIFRLYRDPEQQAQILRNLKRFAQCDLASGWEQRQQQLDSMIGVFENAVLKEFEQGYQADDVTGRMHRYAHVLVTLNGGSAAIDSFISNHDIMARTRRLGQPLDCLEGCAPGHVDLSPSQRFFDSLAAVMVQQAGVIDATFPPEVDVLTPFWRRLCEELVLEYVATLFREALNRGNETYVKAVAGAFGQALRLVAALKPTKASPADFAEASKRTLVKCFEKDMNRYLGEEFEVFRSKAEAEVSRWEKELSEHEASTEAFFMSNVNRQAAKRDFLSSFRKVVMMPVNMFPGTSTPKPTNAASRSSAAVDLNSVDTSYTGGRPASPALGASPLRPGTPAQEPPTTELAAKTAILNSRLEGIKSLFSIEVALNLTHIAKASIERTALMVQVGGERGEEAKKQCGTMFVTLLDILGTRHVRNGFDKAVGHLGQYNPREVRKFKEESKSSDGVSAGSTAHVGVEPLVTFLELVNVGDLIQQMIDVFYSQELIATKLIDRDDFLDAAVKDKKKFEQMLDERVAAGLNKGIDVLMDEVEYICATTQIPTDFNPTADSPVVDIGPSTTAKQVVDMVSGHTGMLVGSTDKNMLDVFNQEVGLRLFTALCKHFKRQRISVDGAIRLISDINHYASFISTLRQKPLIPYYEALRELSGIFLVHIDPPASYFAANAQGKRASILGGGNKATKTQAQAKELAAIIADTQRFRGIFPAEEVYEFAERRADWYMVKGDVERAMYGVGCVLM</sequence>
<dbReference type="GO" id="GO:0000145">
    <property type="term" value="C:exocyst"/>
    <property type="evidence" value="ECO:0007669"/>
    <property type="project" value="TreeGrafter"/>
</dbReference>
<feature type="region of interest" description="Disordered" evidence="1">
    <location>
        <begin position="559"/>
        <end position="591"/>
    </location>
</feature>
<dbReference type="SUPFAM" id="SSF81383">
    <property type="entry name" value="F-box domain"/>
    <property type="match status" value="1"/>
</dbReference>
<dbReference type="PANTHER" id="PTHR12100:SF1">
    <property type="entry name" value="RECYCLIN-1"/>
    <property type="match status" value="1"/>
</dbReference>